<accession>A0A379SXT6</accession>
<protein>
    <submittedName>
        <fullName evidence="1">Uncharacterized protein</fullName>
    </submittedName>
</protein>
<proteinExistence type="predicted"/>
<name>A0A379SXT6_SALER</name>
<evidence type="ECO:0000313" key="2">
    <source>
        <dbReference type="Proteomes" id="UP000254762"/>
    </source>
</evidence>
<dbReference type="AlphaFoldDB" id="A0A379SXT6"/>
<gene>
    <name evidence="1" type="primary">SBOV10761</name>
    <name evidence="1" type="ORF">NCTC7304_03289</name>
</gene>
<sequence>MQLINKNLNDIYFYFNNFDVVCDSASEVSKCFDPITALRGIVIIFMLYFMK</sequence>
<dbReference type="EMBL" id="UGXD01000002">
    <property type="protein sequence ID" value="SUG33795.1"/>
    <property type="molecule type" value="Genomic_DNA"/>
</dbReference>
<organism evidence="1 2">
    <name type="scientific">Salmonella enterica subsp. arizonae</name>
    <dbReference type="NCBI Taxonomy" id="59203"/>
    <lineage>
        <taxon>Bacteria</taxon>
        <taxon>Pseudomonadati</taxon>
        <taxon>Pseudomonadota</taxon>
        <taxon>Gammaproteobacteria</taxon>
        <taxon>Enterobacterales</taxon>
        <taxon>Enterobacteriaceae</taxon>
        <taxon>Salmonella</taxon>
    </lineage>
</organism>
<evidence type="ECO:0000313" key="1">
    <source>
        <dbReference type="EMBL" id="SUG33795.1"/>
    </source>
</evidence>
<dbReference type="Proteomes" id="UP000254762">
    <property type="component" value="Unassembled WGS sequence"/>
</dbReference>
<reference evidence="1 2" key="1">
    <citation type="submission" date="2018-06" db="EMBL/GenBank/DDBJ databases">
        <authorList>
            <consortium name="Pathogen Informatics"/>
            <person name="Doyle S."/>
        </authorList>
    </citation>
    <scope>NUCLEOTIDE SEQUENCE [LARGE SCALE GENOMIC DNA]</scope>
    <source>
        <strain evidence="1 2">NCTC7304</strain>
    </source>
</reference>